<dbReference type="Proteomes" id="UP000799291">
    <property type="component" value="Unassembled WGS sequence"/>
</dbReference>
<feature type="compositionally biased region" description="Polar residues" evidence="1">
    <location>
        <begin position="112"/>
        <end position="126"/>
    </location>
</feature>
<evidence type="ECO:0000313" key="4">
    <source>
        <dbReference type="Proteomes" id="UP000799291"/>
    </source>
</evidence>
<accession>A0A6G1IYJ4</accession>
<evidence type="ECO:0000313" key="3">
    <source>
        <dbReference type="EMBL" id="KAF2683322.1"/>
    </source>
</evidence>
<name>A0A6G1IYJ4_9PLEO</name>
<dbReference type="EMBL" id="MU005584">
    <property type="protein sequence ID" value="KAF2683322.1"/>
    <property type="molecule type" value="Genomic_DNA"/>
</dbReference>
<feature type="compositionally biased region" description="Polar residues" evidence="1">
    <location>
        <begin position="281"/>
        <end position="291"/>
    </location>
</feature>
<protein>
    <submittedName>
        <fullName evidence="3">Uncharacterized protein</fullName>
    </submittedName>
</protein>
<feature type="compositionally biased region" description="Low complexity" evidence="1">
    <location>
        <begin position="19"/>
        <end position="32"/>
    </location>
</feature>
<feature type="compositionally biased region" description="Basic and acidic residues" evidence="1">
    <location>
        <begin position="198"/>
        <end position="225"/>
    </location>
</feature>
<keyword evidence="4" id="KW-1185">Reference proteome</keyword>
<sequence>MTPRRAGRSSDPVESHLYGLSGTSSSRHGSTGNEEELQVDPPARAWDTGASLEHNTVRRQNVHTIPPPQFRPQNKSLSRPQSRQLPPPPPLAPSHFVAQQLPAPLSLPPHPRSQNTPPSWSPSFTQSNMHTVDIHHRYKDGNDVYDNTDYHDVASRHLRWDGDKSGNEVDSVDGDSYENIDAYQYRNLVYGVDTWSYKEKRGPQGDRRRDSQDKSGNRGKNEGEKNGYYGRQDMPNAREQERSGQPVPRKALYEERYSTRSGRKAFSPSITHPSSEDRPLDSNQPQGNLVGSATDLTLARGENTQAAEHLAVSLAPPDTESHSRFGVFRSLIDLFRRGWRGPSKDVEKGIRSSFHTVAALNGLALPPKLDLWRSNVEKTLVQMAEEEEIEVEELETLLECVLIFLKNRSHQWLTGDPTSNSAKSGTATAESSSWSNHPDKESSTITIRMVLDHLYNNGVLEPPHGDGREYSKERERTQRQHVNALRIALSACNIWTESIPGKYRGSQWSDYFYDLTVSRLLGAHEHHHDVDSDTDSRSMVSFGSRRSKNGTFNADDLDIGTLMRIGELDIIWTCVAEDHLKLRMGGSRYDDASSCSSVEVDGPETPAVHETPTLSLYWFDAVELSWLAAFFCCDGSENEATLTALEIMRTWSFLFQPTSRSRCKAARKAYESLEIPSWVTNYLEILPKSKNVDLNDFETLGDIIDAKLDKHIHDMQQHMNPNLQKYNASKRGHYSYRLFKRYGPRIARLRRYMDKKKPRGWRQLRRDNRNASAYWAFWAVIIFGVSSILLAALSLVAGIVQAWASVKTLRSN</sequence>
<feature type="region of interest" description="Disordered" evidence="1">
    <location>
        <begin position="1"/>
        <end position="126"/>
    </location>
</feature>
<keyword evidence="2" id="KW-1133">Transmembrane helix</keyword>
<dbReference type="OrthoDB" id="5428890at2759"/>
<keyword evidence="2" id="KW-0472">Membrane</keyword>
<gene>
    <name evidence="3" type="ORF">K458DRAFT_389928</name>
</gene>
<feature type="region of interest" description="Disordered" evidence="1">
    <location>
        <begin position="415"/>
        <end position="441"/>
    </location>
</feature>
<proteinExistence type="predicted"/>
<organism evidence="3 4">
    <name type="scientific">Lentithecium fluviatile CBS 122367</name>
    <dbReference type="NCBI Taxonomy" id="1168545"/>
    <lineage>
        <taxon>Eukaryota</taxon>
        <taxon>Fungi</taxon>
        <taxon>Dikarya</taxon>
        <taxon>Ascomycota</taxon>
        <taxon>Pezizomycotina</taxon>
        <taxon>Dothideomycetes</taxon>
        <taxon>Pleosporomycetidae</taxon>
        <taxon>Pleosporales</taxon>
        <taxon>Massarineae</taxon>
        <taxon>Lentitheciaceae</taxon>
        <taxon>Lentithecium</taxon>
    </lineage>
</organism>
<feature type="transmembrane region" description="Helical" evidence="2">
    <location>
        <begin position="775"/>
        <end position="800"/>
    </location>
</feature>
<feature type="compositionally biased region" description="Polar residues" evidence="1">
    <location>
        <begin position="415"/>
        <end position="436"/>
    </location>
</feature>
<dbReference type="AlphaFoldDB" id="A0A6G1IYJ4"/>
<reference evidence="3" key="1">
    <citation type="journal article" date="2020" name="Stud. Mycol.">
        <title>101 Dothideomycetes genomes: a test case for predicting lifestyles and emergence of pathogens.</title>
        <authorList>
            <person name="Haridas S."/>
            <person name="Albert R."/>
            <person name="Binder M."/>
            <person name="Bloem J."/>
            <person name="Labutti K."/>
            <person name="Salamov A."/>
            <person name="Andreopoulos B."/>
            <person name="Baker S."/>
            <person name="Barry K."/>
            <person name="Bills G."/>
            <person name="Bluhm B."/>
            <person name="Cannon C."/>
            <person name="Castanera R."/>
            <person name="Culley D."/>
            <person name="Daum C."/>
            <person name="Ezra D."/>
            <person name="Gonzalez J."/>
            <person name="Henrissat B."/>
            <person name="Kuo A."/>
            <person name="Liang C."/>
            <person name="Lipzen A."/>
            <person name="Lutzoni F."/>
            <person name="Magnuson J."/>
            <person name="Mondo S."/>
            <person name="Nolan M."/>
            <person name="Ohm R."/>
            <person name="Pangilinan J."/>
            <person name="Park H.-J."/>
            <person name="Ramirez L."/>
            <person name="Alfaro M."/>
            <person name="Sun H."/>
            <person name="Tritt A."/>
            <person name="Yoshinaga Y."/>
            <person name="Zwiers L.-H."/>
            <person name="Turgeon B."/>
            <person name="Goodwin S."/>
            <person name="Spatafora J."/>
            <person name="Crous P."/>
            <person name="Grigoriev I."/>
        </authorList>
    </citation>
    <scope>NUCLEOTIDE SEQUENCE</scope>
    <source>
        <strain evidence="3">CBS 122367</strain>
    </source>
</reference>
<evidence type="ECO:0000256" key="1">
    <source>
        <dbReference type="SAM" id="MobiDB-lite"/>
    </source>
</evidence>
<keyword evidence="2" id="KW-0812">Transmembrane</keyword>
<evidence type="ECO:0000256" key="2">
    <source>
        <dbReference type="SAM" id="Phobius"/>
    </source>
</evidence>
<feature type="region of interest" description="Disordered" evidence="1">
    <location>
        <begin position="198"/>
        <end position="291"/>
    </location>
</feature>